<reference evidence="3" key="1">
    <citation type="journal article" date="2019" name="Int. J. Syst. Evol. Microbiol.">
        <title>The Global Catalogue of Microorganisms (GCM) 10K type strain sequencing project: providing services to taxonomists for standard genome sequencing and annotation.</title>
        <authorList>
            <consortium name="The Broad Institute Genomics Platform"/>
            <consortium name="The Broad Institute Genome Sequencing Center for Infectious Disease"/>
            <person name="Wu L."/>
            <person name="Ma J."/>
        </authorList>
    </citation>
    <scope>NUCLEOTIDE SEQUENCE [LARGE SCALE GENOMIC DNA]</scope>
    <source>
        <strain evidence="3">JCM 11117</strain>
    </source>
</reference>
<protein>
    <submittedName>
        <fullName evidence="2">DUF3093 domain-containing protein</fullName>
    </submittedName>
</protein>
<feature type="transmembrane region" description="Helical" evidence="1">
    <location>
        <begin position="53"/>
        <end position="70"/>
    </location>
</feature>
<organism evidence="2 3">
    <name type="scientific">Pseudonocardia zijingensis</name>
    <dbReference type="NCBI Taxonomy" id="153376"/>
    <lineage>
        <taxon>Bacteria</taxon>
        <taxon>Bacillati</taxon>
        <taxon>Actinomycetota</taxon>
        <taxon>Actinomycetes</taxon>
        <taxon>Pseudonocardiales</taxon>
        <taxon>Pseudonocardiaceae</taxon>
        <taxon>Pseudonocardia</taxon>
    </lineage>
</organism>
<keyword evidence="1" id="KW-1133">Transmembrane helix</keyword>
<proteinExistence type="predicted"/>
<keyword evidence="3" id="KW-1185">Reference proteome</keyword>
<dbReference type="InterPro" id="IPR021443">
    <property type="entry name" value="DUF3093"/>
</dbReference>
<sequence>MSENPATTPDATSGTPRFDERLSVPLWWYLPAIGLAVLLGAEVHMGYPGVRSWIGYAITVPLCIGALFWLGHIRVRVADGVLHAGEARLPLRYVGQVDVVRREDKQQALGPDLDPAANLVHRAWIGPVVRIEVTDPADDTPYWIVSTRDPDALVAALGR</sequence>
<comment type="caution">
    <text evidence="2">The sequence shown here is derived from an EMBL/GenBank/DDBJ whole genome shotgun (WGS) entry which is preliminary data.</text>
</comment>
<dbReference type="Proteomes" id="UP001499967">
    <property type="component" value="Unassembled WGS sequence"/>
</dbReference>
<accession>A0ABP3ZMW9</accession>
<keyword evidence="1" id="KW-0472">Membrane</keyword>
<feature type="transmembrane region" description="Helical" evidence="1">
    <location>
        <begin position="26"/>
        <end position="47"/>
    </location>
</feature>
<evidence type="ECO:0000256" key="1">
    <source>
        <dbReference type="SAM" id="Phobius"/>
    </source>
</evidence>
<evidence type="ECO:0000313" key="3">
    <source>
        <dbReference type="Proteomes" id="UP001499967"/>
    </source>
</evidence>
<name>A0ABP3ZMW9_9PSEU</name>
<dbReference type="EMBL" id="BAAAHP010000016">
    <property type="protein sequence ID" value="GAA0923220.1"/>
    <property type="molecule type" value="Genomic_DNA"/>
</dbReference>
<gene>
    <name evidence="2" type="ORF">GCM10009559_07270</name>
</gene>
<evidence type="ECO:0000313" key="2">
    <source>
        <dbReference type="EMBL" id="GAA0923220.1"/>
    </source>
</evidence>
<keyword evidence="1" id="KW-0812">Transmembrane</keyword>
<dbReference type="RefSeq" id="WP_343938837.1">
    <property type="nucleotide sequence ID" value="NZ_BAAAHP010000016.1"/>
</dbReference>
<dbReference type="Pfam" id="PF11292">
    <property type="entry name" value="DUF3093"/>
    <property type="match status" value="1"/>
</dbReference>